<evidence type="ECO:0000256" key="1">
    <source>
        <dbReference type="ARBA" id="ARBA00006484"/>
    </source>
</evidence>
<dbReference type="PRINTS" id="PR00081">
    <property type="entry name" value="GDHRDH"/>
</dbReference>
<dbReference type="EMBL" id="NWUF01000005">
    <property type="protein sequence ID" value="PCE42979.1"/>
    <property type="molecule type" value="Genomic_DNA"/>
</dbReference>
<dbReference type="RefSeq" id="WP_066969027.1">
    <property type="nucleotide sequence ID" value="NZ_CP023449.1"/>
</dbReference>
<dbReference type="GO" id="GO:0032787">
    <property type="term" value="P:monocarboxylic acid metabolic process"/>
    <property type="evidence" value="ECO:0007669"/>
    <property type="project" value="UniProtKB-ARBA"/>
</dbReference>
<dbReference type="SMART" id="SM00822">
    <property type="entry name" value="PKS_KR"/>
    <property type="match status" value="1"/>
</dbReference>
<accession>A0A2A4FX02</accession>
<dbReference type="InterPro" id="IPR057326">
    <property type="entry name" value="KR_dom"/>
</dbReference>
<dbReference type="FunFam" id="3.40.50.720:FF:000084">
    <property type="entry name" value="Short-chain dehydrogenase reductase"/>
    <property type="match status" value="1"/>
</dbReference>
<dbReference type="PRINTS" id="PR00080">
    <property type="entry name" value="SDRFAMILY"/>
</dbReference>
<evidence type="ECO:0000313" key="4">
    <source>
        <dbReference type="Proteomes" id="UP000218934"/>
    </source>
</evidence>
<name>A0A2A4FX02_9SPHN</name>
<feature type="domain" description="Ketoreductase" evidence="2">
    <location>
        <begin position="9"/>
        <end position="209"/>
    </location>
</feature>
<dbReference type="InterPro" id="IPR036291">
    <property type="entry name" value="NAD(P)-bd_dom_sf"/>
</dbReference>
<reference evidence="3 4" key="1">
    <citation type="submission" date="2017-09" db="EMBL/GenBank/DDBJ databases">
        <title>The Catabolism of 3,6-Dichlorosalicylic acid is Initiated by the Cytochrome P450 Monooxygenase DsmABC in Rhizorhabdus dicambivorans Ndbn-20.</title>
        <authorList>
            <person name="Na L."/>
        </authorList>
    </citation>
    <scope>NUCLEOTIDE SEQUENCE [LARGE SCALE GENOMIC DNA]</scope>
    <source>
        <strain evidence="3 4">Ndbn-20m</strain>
    </source>
</reference>
<sequence length="267" mass="27841">MSQGKLAGRIALITGSSRGIGAGIALRLAADGATVMLHARADPREADAVAKVIRDGGGTASVVLGDLSTAEAPIDIVRATVATHGGIDILVNNAAVSQYGLVRDFAVERLDFELALNLRAVLLATSEFARQTTSPHGRVINISSAAGKHPAHGRSVYSATKGAMEAFTRSAAQELGERGITANAVAPGTTVTELFEENERKDPRDWRALFARWTALGRVGQPADIADIVAFVASDDARWLTGNTLSADGGLVTTGVNIARNSMKEDS</sequence>
<dbReference type="PANTHER" id="PTHR42879">
    <property type="entry name" value="3-OXOACYL-(ACYL-CARRIER-PROTEIN) REDUCTASE"/>
    <property type="match status" value="1"/>
</dbReference>
<dbReference type="PANTHER" id="PTHR42879:SF2">
    <property type="entry name" value="3-OXOACYL-[ACYL-CARRIER-PROTEIN] REDUCTASE FABG"/>
    <property type="match status" value="1"/>
</dbReference>
<dbReference type="AlphaFoldDB" id="A0A2A4FX02"/>
<comment type="similarity">
    <text evidence="1">Belongs to the short-chain dehydrogenases/reductases (SDR) family.</text>
</comment>
<dbReference type="OrthoDB" id="9803333at2"/>
<dbReference type="Gene3D" id="3.40.50.720">
    <property type="entry name" value="NAD(P)-binding Rossmann-like Domain"/>
    <property type="match status" value="1"/>
</dbReference>
<dbReference type="PROSITE" id="PS00061">
    <property type="entry name" value="ADH_SHORT"/>
    <property type="match status" value="1"/>
</dbReference>
<dbReference type="InterPro" id="IPR050259">
    <property type="entry name" value="SDR"/>
</dbReference>
<dbReference type="Pfam" id="PF13561">
    <property type="entry name" value="adh_short_C2"/>
    <property type="match status" value="1"/>
</dbReference>
<protein>
    <recommendedName>
        <fullName evidence="2">Ketoreductase domain-containing protein</fullName>
    </recommendedName>
</protein>
<dbReference type="InterPro" id="IPR002347">
    <property type="entry name" value="SDR_fam"/>
</dbReference>
<comment type="caution">
    <text evidence="3">The sequence shown here is derived from an EMBL/GenBank/DDBJ whole genome shotgun (WGS) entry which is preliminary data.</text>
</comment>
<proteinExistence type="inferred from homology"/>
<dbReference type="SUPFAM" id="SSF51735">
    <property type="entry name" value="NAD(P)-binding Rossmann-fold domains"/>
    <property type="match status" value="1"/>
</dbReference>
<dbReference type="Proteomes" id="UP000218934">
    <property type="component" value="Unassembled WGS sequence"/>
</dbReference>
<dbReference type="InterPro" id="IPR020904">
    <property type="entry name" value="Sc_DH/Rdtase_CS"/>
</dbReference>
<organism evidence="3 4">
    <name type="scientific">Rhizorhabdus dicambivorans</name>
    <dbReference type="NCBI Taxonomy" id="1850238"/>
    <lineage>
        <taxon>Bacteria</taxon>
        <taxon>Pseudomonadati</taxon>
        <taxon>Pseudomonadota</taxon>
        <taxon>Alphaproteobacteria</taxon>
        <taxon>Sphingomonadales</taxon>
        <taxon>Sphingomonadaceae</taxon>
        <taxon>Rhizorhabdus</taxon>
    </lineage>
</organism>
<gene>
    <name evidence="3" type="ORF">COO09_06640</name>
</gene>
<evidence type="ECO:0000313" key="3">
    <source>
        <dbReference type="EMBL" id="PCE42979.1"/>
    </source>
</evidence>
<keyword evidence="4" id="KW-1185">Reference proteome</keyword>
<evidence type="ECO:0000259" key="2">
    <source>
        <dbReference type="SMART" id="SM00822"/>
    </source>
</evidence>
<dbReference type="KEGG" id="rdi:CMV14_16855"/>